<proteinExistence type="predicted"/>
<evidence type="ECO:0000313" key="2">
    <source>
        <dbReference type="Proteomes" id="UP000000488"/>
    </source>
</evidence>
<dbReference type="KEGG" id="mfu:LILAB_31935"/>
<accession>F8C9I9</accession>
<evidence type="ECO:0000313" key="1">
    <source>
        <dbReference type="EMBL" id="AEI68268.1"/>
    </source>
</evidence>
<name>F8C9I9_MYXFH</name>
<sequence>MSALPGVVAVGAFAEPGFPAPCLAIYEVRAHVWALPSGLDSEDLD</sequence>
<dbReference type="EMBL" id="CP002830">
    <property type="protein sequence ID" value="AEI68268.1"/>
    <property type="molecule type" value="Genomic_DNA"/>
</dbReference>
<protein>
    <submittedName>
        <fullName evidence="1">Uncharacterized protein</fullName>
    </submittedName>
</protein>
<reference evidence="1 2" key="1">
    <citation type="journal article" date="2011" name="J. Bacteriol.">
        <title>Genome sequence of the halotolerant marine bacterium Myxococcus fulvus HW-1.</title>
        <authorList>
            <person name="Li Z.F."/>
            <person name="Li X."/>
            <person name="Liu H."/>
            <person name="Liu X."/>
            <person name="Han K."/>
            <person name="Wu Z.H."/>
            <person name="Hu W."/>
            <person name="Li F.F."/>
            <person name="Li Y.Z."/>
        </authorList>
    </citation>
    <scope>NUCLEOTIDE SEQUENCE [LARGE SCALE GENOMIC DNA]</scope>
    <source>
        <strain evidence="2">ATCC BAA-855 / HW-1</strain>
    </source>
</reference>
<dbReference type="HOGENOM" id="CLU_3202358_0_0_7"/>
<dbReference type="Proteomes" id="UP000000488">
    <property type="component" value="Chromosome"/>
</dbReference>
<organism evidence="1 2">
    <name type="scientific">Myxococcus fulvus (strain ATCC BAA-855 / HW-1)</name>
    <dbReference type="NCBI Taxonomy" id="483219"/>
    <lineage>
        <taxon>Bacteria</taxon>
        <taxon>Pseudomonadati</taxon>
        <taxon>Myxococcota</taxon>
        <taxon>Myxococcia</taxon>
        <taxon>Myxococcales</taxon>
        <taxon>Cystobacterineae</taxon>
        <taxon>Myxococcaceae</taxon>
        <taxon>Myxococcus</taxon>
    </lineage>
</organism>
<dbReference type="AlphaFoldDB" id="F8C9I9"/>
<gene>
    <name evidence="1" type="ordered locus">LILAB_31935</name>
</gene>